<sequence>MAEENKSWFKKLIEQYNQLCKDLGVDNGACRSCVPVVKFDPEQDEQKAEKPEQKS</sequence>
<dbReference type="RefSeq" id="WP_165894260.1">
    <property type="nucleotide sequence ID" value="NZ_CP015029.1"/>
</dbReference>
<evidence type="ECO:0000313" key="2">
    <source>
        <dbReference type="Proteomes" id="UP000276901"/>
    </source>
</evidence>
<dbReference type="Pfam" id="PF17320">
    <property type="entry name" value="DUF5363"/>
    <property type="match status" value="1"/>
</dbReference>
<proteinExistence type="predicted"/>
<keyword evidence="2" id="KW-1185">Reference proteome</keyword>
<evidence type="ECO:0008006" key="3">
    <source>
        <dbReference type="Google" id="ProtNLM"/>
    </source>
</evidence>
<comment type="caution">
    <text evidence="1">The sequence shown here is derived from an EMBL/GenBank/DDBJ whole genome shotgun (WGS) entry which is preliminary data.</text>
</comment>
<name>A0ABX9XSQ9_9PAST</name>
<dbReference type="InterPro" id="IPR035292">
    <property type="entry name" value="DUF5363"/>
</dbReference>
<protein>
    <recommendedName>
        <fullName evidence="3">DUF5363 family protein</fullName>
    </recommendedName>
</protein>
<dbReference type="EMBL" id="RKQT01000003">
    <property type="protein sequence ID" value="RPE92255.1"/>
    <property type="molecule type" value="Genomic_DNA"/>
</dbReference>
<reference evidence="1 2" key="1">
    <citation type="submission" date="2018-11" db="EMBL/GenBank/DDBJ databases">
        <title>Genomic Encyclopedia of Type Strains, Phase IV (KMG-IV): sequencing the most valuable type-strain genomes for metagenomic binning, comparative biology and taxonomic classification.</title>
        <authorList>
            <person name="Goeker M."/>
        </authorList>
    </citation>
    <scope>NUCLEOTIDE SEQUENCE [LARGE SCALE GENOMIC DNA]</scope>
    <source>
        <strain evidence="1 2">DSM 25797</strain>
    </source>
</reference>
<organism evidence="1 2">
    <name type="scientific">Frederiksenia canicola</name>
    <dbReference type="NCBI Taxonomy" id="123824"/>
    <lineage>
        <taxon>Bacteria</taxon>
        <taxon>Pseudomonadati</taxon>
        <taxon>Pseudomonadota</taxon>
        <taxon>Gammaproteobacteria</taxon>
        <taxon>Pasteurellales</taxon>
        <taxon>Pasteurellaceae</taxon>
        <taxon>Frederiksenia</taxon>
    </lineage>
</organism>
<accession>A0ABX9XSQ9</accession>
<dbReference type="Proteomes" id="UP000276901">
    <property type="component" value="Unassembled WGS sequence"/>
</dbReference>
<gene>
    <name evidence="1" type="ORF">EDC49_1545</name>
</gene>
<evidence type="ECO:0000313" key="1">
    <source>
        <dbReference type="EMBL" id="RPE92255.1"/>
    </source>
</evidence>